<name>A0AAD1XYX5_EUPCR</name>
<evidence type="ECO:0000313" key="4">
    <source>
        <dbReference type="Proteomes" id="UP001295684"/>
    </source>
</evidence>
<dbReference type="Pfam" id="PF01369">
    <property type="entry name" value="Sec7"/>
    <property type="match status" value="1"/>
</dbReference>
<gene>
    <name evidence="3" type="ORF">ECRASSUSDP1_LOCUS23069</name>
</gene>
<organism evidence="3 4">
    <name type="scientific">Euplotes crassus</name>
    <dbReference type="NCBI Taxonomy" id="5936"/>
    <lineage>
        <taxon>Eukaryota</taxon>
        <taxon>Sar</taxon>
        <taxon>Alveolata</taxon>
        <taxon>Ciliophora</taxon>
        <taxon>Intramacronucleata</taxon>
        <taxon>Spirotrichea</taxon>
        <taxon>Hypotrichia</taxon>
        <taxon>Euplotida</taxon>
        <taxon>Euplotidae</taxon>
        <taxon>Moneuplotes</taxon>
    </lineage>
</organism>
<evidence type="ECO:0000313" key="3">
    <source>
        <dbReference type="EMBL" id="CAI2381612.1"/>
    </source>
</evidence>
<reference evidence="3" key="1">
    <citation type="submission" date="2023-07" db="EMBL/GenBank/DDBJ databases">
        <authorList>
            <consortium name="AG Swart"/>
            <person name="Singh M."/>
            <person name="Singh A."/>
            <person name="Seah K."/>
            <person name="Emmerich C."/>
        </authorList>
    </citation>
    <scope>NUCLEOTIDE SEQUENCE</scope>
    <source>
        <strain evidence="3">DP1</strain>
    </source>
</reference>
<dbReference type="PROSITE" id="PS50190">
    <property type="entry name" value="SEC7"/>
    <property type="match status" value="1"/>
</dbReference>
<dbReference type="Proteomes" id="UP001295684">
    <property type="component" value="Unassembled WGS sequence"/>
</dbReference>
<dbReference type="InterPro" id="IPR011993">
    <property type="entry name" value="PH-like_dom_sf"/>
</dbReference>
<feature type="compositionally biased region" description="Basic and acidic residues" evidence="1">
    <location>
        <begin position="17"/>
        <end position="33"/>
    </location>
</feature>
<feature type="compositionally biased region" description="Basic and acidic residues" evidence="1">
    <location>
        <begin position="1"/>
        <end position="10"/>
    </location>
</feature>
<dbReference type="AlphaFoldDB" id="A0AAD1XYX5"/>
<proteinExistence type="predicted"/>
<accession>A0AAD1XYX5</accession>
<feature type="domain" description="SEC7" evidence="2">
    <location>
        <begin position="147"/>
        <end position="369"/>
    </location>
</feature>
<dbReference type="InterPro" id="IPR035999">
    <property type="entry name" value="Sec7_dom_sf"/>
</dbReference>
<sequence length="899" mass="105205">MDSIPEENRPYKFGKPVMHESPFREIQNHDERKHKNHRKDRKDLEPCELFKGTVRVPSEESESSCDGNNVMFLDKVGVDTISKAFDQTRSVQSDKKKKSDVVISQKSSQTEGDDCLERLVEDINSDTVLIAKRKYEYPIDKIYQVSILEEQKSRGSNITRGGDVMEAMGVDPEISEVLTNACSEFAVSPRRSQDMLIQAKIINYGANHFAKFLYTQPIRLMQKSKYLFELKDEFALEVRECFYSLFNFEDLSMKEFLLTIHTKVSPPVDSEKKSEFYEKFCAEYAEQNSSKGVSSEDLMFMLCSTFFIIADKKNKSRSRGISLEQYLSYAEEHGKGFMSLTQARAYYEEIKEDRFIQDLSSIIISVDGIQLYEDNINFMRNVHKILPKEFTKGDEFFESKTLVYKIQLKTKKIKQKEICIDEKNQRFCWFNPGSRSFNSIKLRDIYNVEIGFTPVMNMSKEDIYEICSNKIKDFIENQRLCFSIETDKRTYDFYGTNERDIQLWYSRLKSIAEKNINNISRVFPDIEKTLYDPCYDWDKQNLWEEEILPNWPQYFDTSTGSLQIINDAKLKLTYDVCPEEDLLEEVKESPVTKNEKLRISQILMYGFPCKVRTVVLPLMLAGQATCSKDYYEFLESKYNPKKKRFEKYKQASKLVVDEFKQSLRHYKVKSEGLIKRITKMMGIFYEIQRKDIHFSGHGVVKLCLYFTLHLPSDSSCYACFSSFLLKNMATLQLCRLEEEDIFNTIQKNTLKMNVVKSKSVADSDTDFIVNKLEKEFKAWGNKVKHRLAKSGIEIYGYVNQLRVSFLTCELPIELISVILDQCIVQGDYALVKAVITFLYLKWSLKFVANSEDISPSLFYKTMSDLKLQKEKMVKNYYDLKREYKAKIDLKNILMSWVHT</sequence>
<dbReference type="SUPFAM" id="SSF48425">
    <property type="entry name" value="Sec7 domain"/>
    <property type="match status" value="1"/>
</dbReference>
<dbReference type="GO" id="GO:0005085">
    <property type="term" value="F:guanyl-nucleotide exchange factor activity"/>
    <property type="evidence" value="ECO:0007669"/>
    <property type="project" value="InterPro"/>
</dbReference>
<comment type="caution">
    <text evidence="3">The sequence shown here is derived from an EMBL/GenBank/DDBJ whole genome shotgun (WGS) entry which is preliminary data.</text>
</comment>
<evidence type="ECO:0000259" key="2">
    <source>
        <dbReference type="PROSITE" id="PS50190"/>
    </source>
</evidence>
<feature type="region of interest" description="Disordered" evidence="1">
    <location>
        <begin position="1"/>
        <end position="44"/>
    </location>
</feature>
<keyword evidence="4" id="KW-1185">Reference proteome</keyword>
<dbReference type="GO" id="GO:0032012">
    <property type="term" value="P:regulation of ARF protein signal transduction"/>
    <property type="evidence" value="ECO:0007669"/>
    <property type="project" value="InterPro"/>
</dbReference>
<dbReference type="EMBL" id="CAMPGE010023703">
    <property type="protein sequence ID" value="CAI2381612.1"/>
    <property type="molecule type" value="Genomic_DNA"/>
</dbReference>
<evidence type="ECO:0000256" key="1">
    <source>
        <dbReference type="SAM" id="MobiDB-lite"/>
    </source>
</evidence>
<dbReference type="Gene3D" id="2.30.29.30">
    <property type="entry name" value="Pleckstrin-homology domain (PH domain)/Phosphotyrosine-binding domain (PTB)"/>
    <property type="match status" value="1"/>
</dbReference>
<protein>
    <recommendedName>
        <fullName evidence="2">SEC7 domain-containing protein</fullName>
    </recommendedName>
</protein>
<dbReference type="InterPro" id="IPR000904">
    <property type="entry name" value="Sec7_dom"/>
</dbReference>
<dbReference type="SUPFAM" id="SSF50729">
    <property type="entry name" value="PH domain-like"/>
    <property type="match status" value="1"/>
</dbReference>